<comment type="caution">
    <text evidence="2">The sequence shown here is derived from an EMBL/GenBank/DDBJ whole genome shotgun (WGS) entry which is preliminary data.</text>
</comment>
<keyword evidence="1" id="KW-0732">Signal</keyword>
<gene>
    <name evidence="2" type="ORF">WG929_02070</name>
</gene>
<evidence type="ECO:0000313" key="3">
    <source>
        <dbReference type="Proteomes" id="UP001620597"/>
    </source>
</evidence>
<organism evidence="2 3">
    <name type="scientific">Oceanobacter antarcticus</name>
    <dbReference type="NCBI Taxonomy" id="3133425"/>
    <lineage>
        <taxon>Bacteria</taxon>
        <taxon>Pseudomonadati</taxon>
        <taxon>Pseudomonadota</taxon>
        <taxon>Gammaproteobacteria</taxon>
        <taxon>Oceanospirillales</taxon>
        <taxon>Oceanospirillaceae</taxon>
        <taxon>Oceanobacter</taxon>
    </lineage>
</organism>
<proteinExistence type="predicted"/>
<reference evidence="2 3" key="1">
    <citation type="submission" date="2024-03" db="EMBL/GenBank/DDBJ databases">
        <title>High-quality draft genome sequence of Oceanobacter sp. wDCs-4.</title>
        <authorList>
            <person name="Dong C."/>
        </authorList>
    </citation>
    <scope>NUCLEOTIDE SEQUENCE [LARGE SCALE GENOMIC DNA]</scope>
    <source>
        <strain evidence="3">wDCs-4</strain>
    </source>
</reference>
<accession>A0ABW8NDZ2</accession>
<evidence type="ECO:0008006" key="4">
    <source>
        <dbReference type="Google" id="ProtNLM"/>
    </source>
</evidence>
<evidence type="ECO:0000313" key="2">
    <source>
        <dbReference type="EMBL" id="MFK4751183.1"/>
    </source>
</evidence>
<keyword evidence="3" id="KW-1185">Reference proteome</keyword>
<dbReference type="Proteomes" id="UP001620597">
    <property type="component" value="Unassembled WGS sequence"/>
</dbReference>
<protein>
    <recommendedName>
        <fullName evidence="4">Outer membrane protein beta-barrel domain-containing protein</fullName>
    </recommendedName>
</protein>
<feature type="signal peptide" evidence="1">
    <location>
        <begin position="1"/>
        <end position="23"/>
    </location>
</feature>
<sequence>MKAIVFRPVCTLALLASSQLAFAADTSKDDFTNFRLGIAATTLDIDPGADYFPSSDDTGVSLFAEFPQTNHAASRFLMYRIHQDGKDVTGFETQLMWGWGLSQPGFRLYTGPAWHREKIVLQGSSGRQVGVFNGWGWQIGTGYQLGAVTLDIAGTFRDDQDYRNQNRRSGAAGQRPNVWLTSALISYRF</sequence>
<name>A0ABW8NDZ2_9GAMM</name>
<dbReference type="SUPFAM" id="SSF56935">
    <property type="entry name" value="Porins"/>
    <property type="match status" value="1"/>
</dbReference>
<evidence type="ECO:0000256" key="1">
    <source>
        <dbReference type="SAM" id="SignalP"/>
    </source>
</evidence>
<dbReference type="EMBL" id="JBBKTX010000002">
    <property type="protein sequence ID" value="MFK4751183.1"/>
    <property type="molecule type" value="Genomic_DNA"/>
</dbReference>
<dbReference type="RefSeq" id="WP_416204692.1">
    <property type="nucleotide sequence ID" value="NZ_JBBKTX010000002.1"/>
</dbReference>
<feature type="chain" id="PRO_5047543180" description="Outer membrane protein beta-barrel domain-containing protein" evidence="1">
    <location>
        <begin position="24"/>
        <end position="189"/>
    </location>
</feature>